<dbReference type="Gramene" id="TVU20042">
    <property type="protein sequence ID" value="TVU20042"/>
    <property type="gene ID" value="EJB05_36229"/>
</dbReference>
<dbReference type="InterPro" id="IPR002016">
    <property type="entry name" value="Haem_peroxidase"/>
</dbReference>
<feature type="disulfide bond" evidence="20">
    <location>
        <begin position="33"/>
        <end position="113"/>
    </location>
</feature>
<dbReference type="FunFam" id="1.10.520.10:FF:000001">
    <property type="entry name" value="Peroxidase"/>
    <property type="match status" value="1"/>
</dbReference>
<feature type="disulfide bond" evidence="20">
    <location>
        <begin position="119"/>
        <end position="323"/>
    </location>
</feature>
<dbReference type="AlphaFoldDB" id="A0A5J9U8J4"/>
<keyword evidence="12 18" id="KW-0408">Iron</keyword>
<comment type="cofactor">
    <cofactor evidence="18 21">
        <name>heme b</name>
        <dbReference type="ChEBI" id="CHEBI:60344"/>
    </cofactor>
    <text evidence="18 21">Binds 1 heme b (iron(II)-protoporphyrin IX) group per subunit.</text>
</comment>
<feature type="binding site" evidence="17">
    <location>
        <position position="160"/>
    </location>
    <ligand>
        <name>substrate</name>
    </ligand>
</feature>
<dbReference type="SUPFAM" id="SSF48113">
    <property type="entry name" value="Heme-dependent peroxidases"/>
    <property type="match status" value="1"/>
</dbReference>
<evidence type="ECO:0000256" key="11">
    <source>
        <dbReference type="ARBA" id="ARBA00023002"/>
    </source>
</evidence>
<evidence type="ECO:0000256" key="1">
    <source>
        <dbReference type="ARBA" id="ARBA00000189"/>
    </source>
</evidence>
<dbReference type="InterPro" id="IPR019794">
    <property type="entry name" value="Peroxidases_AS"/>
</dbReference>
<evidence type="ECO:0000256" key="18">
    <source>
        <dbReference type="PIRSR" id="PIRSR600823-3"/>
    </source>
</evidence>
<sequence>MASKAALLVLLLSAFAAASAMAQLDEKFYSQSCPSLEDVVRKEMVRALSLAPSLAGPLLRMHFHDCFVRGCDGSVLLDDPTGNKTAEKDAQPNQTLRGFDFIERVKAAVEKACPDTVSCADVLALMARDAVWLSKGPFWAVPLGRRDGRVSIANETDQLPPPTANFTLLTQMFANKSLDTKDLVVLSAGHTIGTSHCFSFNDRLFNFTGMDNAHDTDPTLDPQYMAKLKIKCPNLDDNMTLVEMDPGSFKTFDLSYFTNVAKRRGLFHSDGALLTDAFTRAYVLRHATGAFKEEFFADFAASMVKMGNVDVLTGNQGEIRKKCNVVN</sequence>
<reference evidence="23 24" key="1">
    <citation type="journal article" date="2019" name="Sci. Rep.">
        <title>A high-quality genome of Eragrostis curvula grass provides insights into Poaceae evolution and supports new strategies to enhance forage quality.</title>
        <authorList>
            <person name="Carballo J."/>
            <person name="Santos B.A.C.M."/>
            <person name="Zappacosta D."/>
            <person name="Garbus I."/>
            <person name="Selva J.P."/>
            <person name="Gallo C.A."/>
            <person name="Diaz A."/>
            <person name="Albertini E."/>
            <person name="Caccamo M."/>
            <person name="Echenique V."/>
        </authorList>
    </citation>
    <scope>NUCLEOTIDE SEQUENCE [LARGE SCALE GENOMIC DNA]</scope>
    <source>
        <strain evidence="24">cv. Victoria</strain>
        <tissue evidence="23">Leaf</tissue>
    </source>
</reference>
<dbReference type="CDD" id="cd00693">
    <property type="entry name" value="secretory_peroxidase"/>
    <property type="match status" value="1"/>
</dbReference>
<evidence type="ECO:0000256" key="21">
    <source>
        <dbReference type="RuleBase" id="RU362060"/>
    </source>
</evidence>
<dbReference type="GO" id="GO:0006979">
    <property type="term" value="P:response to oxidative stress"/>
    <property type="evidence" value="ECO:0007669"/>
    <property type="project" value="UniProtKB-UniRule"/>
</dbReference>
<evidence type="ECO:0000256" key="13">
    <source>
        <dbReference type="ARBA" id="ARBA00023157"/>
    </source>
</evidence>
<dbReference type="Gene3D" id="1.10.420.10">
    <property type="entry name" value="Peroxidase, domain 2"/>
    <property type="match status" value="1"/>
</dbReference>
<evidence type="ECO:0000256" key="2">
    <source>
        <dbReference type="ARBA" id="ARBA00002322"/>
    </source>
</evidence>
<evidence type="ECO:0000256" key="5">
    <source>
        <dbReference type="ARBA" id="ARBA00022525"/>
    </source>
</evidence>
<keyword evidence="24" id="KW-1185">Reference proteome</keyword>
<accession>A0A5J9U8J4</accession>
<keyword evidence="8 18" id="KW-0479">Metal-binding</keyword>
<feature type="binding site" description="axial binding residue" evidence="18">
    <location>
        <position position="190"/>
    </location>
    <ligand>
        <name>heme b</name>
        <dbReference type="ChEBI" id="CHEBI:60344"/>
    </ligand>
    <ligandPart>
        <name>Fe</name>
        <dbReference type="ChEBI" id="CHEBI:18248"/>
    </ligandPart>
</feature>
<dbReference type="PRINTS" id="PR00461">
    <property type="entry name" value="PLPEROXIDASE"/>
</dbReference>
<evidence type="ECO:0000256" key="7">
    <source>
        <dbReference type="ARBA" id="ARBA00022617"/>
    </source>
</evidence>
<evidence type="ECO:0000256" key="6">
    <source>
        <dbReference type="ARBA" id="ARBA00022559"/>
    </source>
</evidence>
<comment type="function">
    <text evidence="2">Removal of H(2)O(2), oxidation of toxic reductants, biosynthesis and degradation of lignin, suberization, auxin catabolism, response to environmental stresses such as wounding, pathogen attack and oxidative stress. These functions might be dependent on each isozyme/isoform in each plant tissue.</text>
</comment>
<dbReference type="PROSITE" id="PS00436">
    <property type="entry name" value="PEROXIDASE_2"/>
    <property type="match status" value="1"/>
</dbReference>
<keyword evidence="5 21" id="KW-0964">Secreted</keyword>
<dbReference type="PRINTS" id="PR00458">
    <property type="entry name" value="PEROXIDASE"/>
</dbReference>
<dbReference type="EMBL" id="RWGY01000029">
    <property type="protein sequence ID" value="TVU20042.1"/>
    <property type="molecule type" value="Genomic_DNA"/>
</dbReference>
<feature type="binding site" evidence="18">
    <location>
        <position position="72"/>
    </location>
    <ligand>
        <name>Ca(2+)</name>
        <dbReference type="ChEBI" id="CHEBI:29108"/>
        <label>1</label>
    </ligand>
</feature>
<dbReference type="InterPro" id="IPR033905">
    <property type="entry name" value="Secretory_peroxidase"/>
</dbReference>
<evidence type="ECO:0000256" key="20">
    <source>
        <dbReference type="PIRSR" id="PIRSR600823-5"/>
    </source>
</evidence>
<evidence type="ECO:0000256" key="10">
    <source>
        <dbReference type="ARBA" id="ARBA00022837"/>
    </source>
</evidence>
<evidence type="ECO:0000259" key="22">
    <source>
        <dbReference type="PROSITE" id="PS50873"/>
    </source>
</evidence>
<feature type="binding site" evidence="18">
    <location>
        <position position="65"/>
    </location>
    <ligand>
        <name>Ca(2+)</name>
        <dbReference type="ChEBI" id="CHEBI:29108"/>
        <label>1</label>
    </ligand>
</feature>
<protein>
    <recommendedName>
        <fullName evidence="21">Peroxidase</fullName>
        <ecNumber evidence="21">1.11.1.7</ecNumber>
    </recommendedName>
</protein>
<name>A0A5J9U8J4_9POAL</name>
<dbReference type="GO" id="GO:0042744">
    <property type="term" value="P:hydrogen peroxide catabolic process"/>
    <property type="evidence" value="ECO:0007669"/>
    <property type="project" value="UniProtKB-KW"/>
</dbReference>
<feature type="binding site" evidence="18">
    <location>
        <position position="191"/>
    </location>
    <ligand>
        <name>Ca(2+)</name>
        <dbReference type="ChEBI" id="CHEBI:29108"/>
        <label>2</label>
    </ligand>
</feature>
<dbReference type="OrthoDB" id="619911at2759"/>
<dbReference type="GO" id="GO:0140825">
    <property type="term" value="F:lactoperoxidase activity"/>
    <property type="evidence" value="ECO:0007669"/>
    <property type="project" value="UniProtKB-EC"/>
</dbReference>
<evidence type="ECO:0000256" key="19">
    <source>
        <dbReference type="PIRSR" id="PIRSR600823-4"/>
    </source>
</evidence>
<dbReference type="EC" id="1.11.1.7" evidence="21"/>
<keyword evidence="11 21" id="KW-0560">Oxidoreductase</keyword>
<dbReference type="GO" id="GO:0020037">
    <property type="term" value="F:heme binding"/>
    <property type="evidence" value="ECO:0007669"/>
    <property type="project" value="UniProtKB-UniRule"/>
</dbReference>
<feature type="binding site" evidence="18">
    <location>
        <position position="87"/>
    </location>
    <ligand>
        <name>Ca(2+)</name>
        <dbReference type="ChEBI" id="CHEBI:29108"/>
        <label>1</label>
    </ligand>
</feature>
<evidence type="ECO:0000313" key="23">
    <source>
        <dbReference type="EMBL" id="TVU20042.1"/>
    </source>
</evidence>
<feature type="chain" id="PRO_5023972674" description="Peroxidase" evidence="21">
    <location>
        <begin position="23"/>
        <end position="327"/>
    </location>
</feature>
<dbReference type="Proteomes" id="UP000324897">
    <property type="component" value="Chromosome 7"/>
</dbReference>
<dbReference type="PROSITE" id="PS00435">
    <property type="entry name" value="PEROXIDASE_1"/>
    <property type="match status" value="1"/>
</dbReference>
<feature type="binding site" evidence="18">
    <location>
        <position position="253"/>
    </location>
    <ligand>
        <name>Ca(2+)</name>
        <dbReference type="ChEBI" id="CHEBI:29108"/>
        <label>2</label>
    </ligand>
</feature>
<dbReference type="FunFam" id="1.10.420.10:FF:000008">
    <property type="entry name" value="Peroxidase"/>
    <property type="match status" value="1"/>
</dbReference>
<dbReference type="PANTHER" id="PTHR31235">
    <property type="entry name" value="PEROXIDASE 25-RELATED"/>
    <property type="match status" value="1"/>
</dbReference>
<dbReference type="GO" id="GO:0046872">
    <property type="term" value="F:metal ion binding"/>
    <property type="evidence" value="ECO:0007669"/>
    <property type="project" value="UniProtKB-UniRule"/>
</dbReference>
<evidence type="ECO:0000256" key="4">
    <source>
        <dbReference type="ARBA" id="ARBA00006873"/>
    </source>
</evidence>
<gene>
    <name evidence="23" type="ORF">EJB05_36229</name>
</gene>
<comment type="caution">
    <text evidence="23">The sequence shown here is derived from an EMBL/GenBank/DDBJ whole genome shotgun (WGS) entry which is preliminary data.</text>
</comment>
<feature type="disulfide bond" evidence="20">
    <location>
        <begin position="66"/>
        <end position="71"/>
    </location>
</feature>
<feature type="binding site" evidence="18">
    <location>
        <position position="245"/>
    </location>
    <ligand>
        <name>Ca(2+)</name>
        <dbReference type="ChEBI" id="CHEBI:29108"/>
        <label>2</label>
    </ligand>
</feature>
<comment type="catalytic activity">
    <reaction evidence="1 21">
        <text>2 a phenolic donor + H2O2 = 2 a phenolic radical donor + 2 H2O</text>
        <dbReference type="Rhea" id="RHEA:56136"/>
        <dbReference type="ChEBI" id="CHEBI:15377"/>
        <dbReference type="ChEBI" id="CHEBI:16240"/>
        <dbReference type="ChEBI" id="CHEBI:139520"/>
        <dbReference type="ChEBI" id="CHEBI:139521"/>
        <dbReference type="EC" id="1.11.1.7"/>
    </reaction>
</comment>
<keyword evidence="6 21" id="KW-0575">Peroxidase</keyword>
<keyword evidence="14" id="KW-0325">Glycoprotein</keyword>
<feature type="binding site" evidence="18">
    <location>
        <position position="74"/>
    </location>
    <ligand>
        <name>Ca(2+)</name>
        <dbReference type="ChEBI" id="CHEBI:29108"/>
        <label>1</label>
    </ligand>
</feature>
<organism evidence="23 24">
    <name type="scientific">Eragrostis curvula</name>
    <name type="common">weeping love grass</name>
    <dbReference type="NCBI Taxonomy" id="38414"/>
    <lineage>
        <taxon>Eukaryota</taxon>
        <taxon>Viridiplantae</taxon>
        <taxon>Streptophyta</taxon>
        <taxon>Embryophyta</taxon>
        <taxon>Tracheophyta</taxon>
        <taxon>Spermatophyta</taxon>
        <taxon>Magnoliopsida</taxon>
        <taxon>Liliopsida</taxon>
        <taxon>Poales</taxon>
        <taxon>Poaceae</taxon>
        <taxon>PACMAD clade</taxon>
        <taxon>Chloridoideae</taxon>
        <taxon>Eragrostideae</taxon>
        <taxon>Eragrostidinae</taxon>
        <taxon>Eragrostis</taxon>
    </lineage>
</organism>
<dbReference type="InterPro" id="IPR000823">
    <property type="entry name" value="Peroxidase_pln"/>
</dbReference>
<dbReference type="InterPro" id="IPR019793">
    <property type="entry name" value="Peroxidases_heam-ligand_BS"/>
</dbReference>
<keyword evidence="13 20" id="KW-1015">Disulfide bond</keyword>
<dbReference type="Gene3D" id="1.10.520.10">
    <property type="match status" value="1"/>
</dbReference>
<feature type="disulfide bond" evidence="20">
    <location>
        <begin position="197"/>
        <end position="232"/>
    </location>
</feature>
<evidence type="ECO:0000256" key="3">
    <source>
        <dbReference type="ARBA" id="ARBA00004613"/>
    </source>
</evidence>
<feature type="binding site" evidence="18">
    <location>
        <position position="68"/>
    </location>
    <ligand>
        <name>Ca(2+)</name>
        <dbReference type="ChEBI" id="CHEBI:29108"/>
        <label>1</label>
    </ligand>
</feature>
<feature type="domain" description="Plant heme peroxidase family profile" evidence="22">
    <location>
        <begin position="23"/>
        <end position="327"/>
    </location>
</feature>
<feature type="binding site" evidence="18">
    <location>
        <position position="70"/>
    </location>
    <ligand>
        <name>Ca(2+)</name>
        <dbReference type="ChEBI" id="CHEBI:29108"/>
        <label>1</label>
    </ligand>
</feature>
<keyword evidence="10 18" id="KW-0106">Calcium</keyword>
<keyword evidence="9 21" id="KW-0732">Signal</keyword>
<keyword evidence="7 21" id="KW-0349">Heme</keyword>
<evidence type="ECO:0000256" key="12">
    <source>
        <dbReference type="ARBA" id="ARBA00023004"/>
    </source>
</evidence>
<keyword evidence="15 21" id="KW-0376">Hydrogen peroxide</keyword>
<proteinExistence type="inferred from homology"/>
<evidence type="ECO:0000256" key="16">
    <source>
        <dbReference type="PIRSR" id="PIRSR600823-1"/>
    </source>
</evidence>
<evidence type="ECO:0000256" key="17">
    <source>
        <dbReference type="PIRSR" id="PIRSR600823-2"/>
    </source>
</evidence>
<evidence type="ECO:0000256" key="8">
    <source>
        <dbReference type="ARBA" id="ARBA00022723"/>
    </source>
</evidence>
<dbReference type="PROSITE" id="PS50873">
    <property type="entry name" value="PEROXIDASE_4"/>
    <property type="match status" value="1"/>
</dbReference>
<comment type="similarity">
    <text evidence="4">Belongs to the peroxidase family. Ascorbate peroxidase subfamily.</text>
</comment>
<feature type="signal peptide" evidence="21">
    <location>
        <begin position="1"/>
        <end position="22"/>
    </location>
</feature>
<dbReference type="GO" id="GO:0005576">
    <property type="term" value="C:extracellular region"/>
    <property type="evidence" value="ECO:0007669"/>
    <property type="project" value="UniProtKB-SubCell"/>
</dbReference>
<comment type="cofactor">
    <cofactor evidence="18 21">
        <name>Ca(2+)</name>
        <dbReference type="ChEBI" id="CHEBI:29108"/>
    </cofactor>
    <text evidence="18 21">Binds 2 calcium ions per subunit.</text>
</comment>
<evidence type="ECO:0000313" key="24">
    <source>
        <dbReference type="Proteomes" id="UP000324897"/>
    </source>
</evidence>
<comment type="similarity">
    <text evidence="21">Belongs to the peroxidase family. Classical plant (class III) peroxidase subfamily.</text>
</comment>
<evidence type="ECO:0000256" key="9">
    <source>
        <dbReference type="ARBA" id="ARBA00022729"/>
    </source>
</evidence>
<dbReference type="InterPro" id="IPR010255">
    <property type="entry name" value="Haem_peroxidase_sf"/>
</dbReference>
<evidence type="ECO:0000256" key="14">
    <source>
        <dbReference type="ARBA" id="ARBA00023180"/>
    </source>
</evidence>
<evidence type="ECO:0000256" key="15">
    <source>
        <dbReference type="ARBA" id="ARBA00023324"/>
    </source>
</evidence>
<dbReference type="Pfam" id="PF00141">
    <property type="entry name" value="peroxidase"/>
    <property type="match status" value="1"/>
</dbReference>
<feature type="active site" description="Proton acceptor" evidence="16">
    <location>
        <position position="64"/>
    </location>
</feature>
<comment type="subcellular location">
    <subcellularLocation>
        <location evidence="3 21">Secreted</location>
    </subcellularLocation>
</comment>
<feature type="site" description="Transition state stabilizer" evidence="19">
    <location>
        <position position="60"/>
    </location>
</feature>